<dbReference type="SUPFAM" id="SSF48179">
    <property type="entry name" value="6-phosphogluconate dehydrogenase C-terminal domain-like"/>
    <property type="match status" value="1"/>
</dbReference>
<evidence type="ECO:0000259" key="1">
    <source>
        <dbReference type="Pfam" id="PF10727"/>
    </source>
</evidence>
<dbReference type="InterPro" id="IPR008927">
    <property type="entry name" value="6-PGluconate_DH-like_C_sf"/>
</dbReference>
<organism evidence="3">
    <name type="scientific">Thermomicrobium roseum</name>
    <dbReference type="NCBI Taxonomy" id="500"/>
    <lineage>
        <taxon>Bacteria</taxon>
        <taxon>Pseudomonadati</taxon>
        <taxon>Thermomicrobiota</taxon>
        <taxon>Thermomicrobia</taxon>
        <taxon>Thermomicrobiales</taxon>
        <taxon>Thermomicrobiaceae</taxon>
        <taxon>Thermomicrobium</taxon>
    </lineage>
</organism>
<proteinExistence type="predicted"/>
<dbReference type="PANTHER" id="PTHR40459">
    <property type="entry name" value="CONSERVED HYPOTHETICAL ALANINE AND LEUCINE RICH PROTEIN"/>
    <property type="match status" value="1"/>
</dbReference>
<dbReference type="Gene3D" id="1.10.1040.20">
    <property type="entry name" value="ProC-like, C-terminal domain"/>
    <property type="match status" value="1"/>
</dbReference>
<dbReference type="InterPro" id="IPR018931">
    <property type="entry name" value="DUF2520"/>
</dbReference>
<dbReference type="InterPro" id="IPR036291">
    <property type="entry name" value="NAD(P)-bd_dom_sf"/>
</dbReference>
<protein>
    <submittedName>
        <fullName evidence="3">DUF2520 domain-containing protein</fullName>
    </submittedName>
</protein>
<name>A0A7C1JVT2_THERO</name>
<dbReference type="InterPro" id="IPR037108">
    <property type="entry name" value="TM1727-like_C_sf"/>
</dbReference>
<evidence type="ECO:0000313" key="3">
    <source>
        <dbReference type="EMBL" id="HEF66355.1"/>
    </source>
</evidence>
<dbReference type="Pfam" id="PF10728">
    <property type="entry name" value="DUF2520"/>
    <property type="match status" value="1"/>
</dbReference>
<feature type="domain" description="Putative oxidoreductase/dehydrogenase Rossmann-like" evidence="1">
    <location>
        <begin position="13"/>
        <end position="128"/>
    </location>
</feature>
<dbReference type="EMBL" id="DSJL01000011">
    <property type="protein sequence ID" value="HEF66355.1"/>
    <property type="molecule type" value="Genomic_DNA"/>
</dbReference>
<dbReference type="AlphaFoldDB" id="A0A7C1JVT2"/>
<dbReference type="Gene3D" id="3.40.50.720">
    <property type="entry name" value="NAD(P)-binding Rossmann-like Domain"/>
    <property type="match status" value="1"/>
</dbReference>
<comment type="caution">
    <text evidence="3">The sequence shown here is derived from an EMBL/GenBank/DDBJ whole genome shotgun (WGS) entry which is preliminary data.</text>
</comment>
<feature type="domain" description="DUF2520" evidence="2">
    <location>
        <begin position="145"/>
        <end position="273"/>
    </location>
</feature>
<evidence type="ECO:0000259" key="2">
    <source>
        <dbReference type="Pfam" id="PF10728"/>
    </source>
</evidence>
<dbReference type="SUPFAM" id="SSF51735">
    <property type="entry name" value="NAD(P)-binding Rossmann-fold domains"/>
    <property type="match status" value="1"/>
</dbReference>
<dbReference type="PANTHER" id="PTHR40459:SF1">
    <property type="entry name" value="CONSERVED HYPOTHETICAL ALANINE AND LEUCINE RICH PROTEIN"/>
    <property type="match status" value="1"/>
</dbReference>
<gene>
    <name evidence="3" type="ORF">ENP47_12280</name>
</gene>
<dbReference type="Pfam" id="PF10727">
    <property type="entry name" value="Rossmann-like"/>
    <property type="match status" value="1"/>
</dbReference>
<dbReference type="InterPro" id="IPR019665">
    <property type="entry name" value="OxRdtase/DH_put_Rossmann_dom"/>
</dbReference>
<accession>A0A7C1JVT2</accession>
<reference evidence="3" key="1">
    <citation type="journal article" date="2020" name="mSystems">
        <title>Genome- and Community-Level Interaction Insights into Carbon Utilization and Element Cycling Functions of Hydrothermarchaeota in Hydrothermal Sediment.</title>
        <authorList>
            <person name="Zhou Z."/>
            <person name="Liu Y."/>
            <person name="Xu W."/>
            <person name="Pan J."/>
            <person name="Luo Z.H."/>
            <person name="Li M."/>
        </authorList>
    </citation>
    <scope>NUCLEOTIDE SEQUENCE [LARGE SCALE GENOMIC DNA]</scope>
    <source>
        <strain evidence="3">SpSt-222</strain>
    </source>
</reference>
<sequence>MITASSSSPSPSIRQPVSLLGAGGAATALGVALVAAGIEVSAVWSRRLEHAQALATRLPGALACSHPQSAADRGALVVLAVPDSAIVPLCAQLRWRSGQAVIHLAGAYGRELLAPAAQAGAETGAFHPLQTFAGRADPAAWHGVAVAIEADPPLATELASLARRLGAEPFSLDPVQRPLYHAAAALAANGLTALAGVAADLLHRATGLEREAAVRHLLPLLRGVLVNLEQLGLPQALTGPVARADRATLERHVAALARETPEWLALYRALAEAMLPLARERAANDRERLAALDALADWLASAESGEGVSR</sequence>